<protein>
    <recommendedName>
        <fullName evidence="3">Small ribosomal subunit protein bS16</fullName>
    </recommendedName>
</protein>
<gene>
    <name evidence="3 4" type="primary">rpsP</name>
    <name evidence="4" type="ORF">GXY80_01080</name>
</gene>
<evidence type="ECO:0000313" key="4">
    <source>
        <dbReference type="EMBL" id="NLW34064.1"/>
    </source>
</evidence>
<reference evidence="4" key="1">
    <citation type="journal article" date="2020" name="Biotechnol. Biofuels">
        <title>New insights from the biogas microbiome by comprehensive genome-resolved metagenomics of nearly 1600 species originating from multiple anaerobic digesters.</title>
        <authorList>
            <person name="Campanaro S."/>
            <person name="Treu L."/>
            <person name="Rodriguez-R L.M."/>
            <person name="Kovalovszki A."/>
            <person name="Ziels R.M."/>
            <person name="Maus I."/>
            <person name="Zhu X."/>
            <person name="Kougias P.G."/>
            <person name="Basile A."/>
            <person name="Luo G."/>
            <person name="Schluter A."/>
            <person name="Konstantinidis K.T."/>
            <person name="Angelidaki I."/>
        </authorList>
    </citation>
    <scope>NUCLEOTIDE SEQUENCE</scope>
    <source>
        <strain evidence="4">AS06rmzACSIP_7</strain>
    </source>
</reference>
<dbReference type="GO" id="GO:0006412">
    <property type="term" value="P:translation"/>
    <property type="evidence" value="ECO:0007669"/>
    <property type="project" value="UniProtKB-UniRule"/>
</dbReference>
<dbReference type="EMBL" id="JAAYEE010000018">
    <property type="protein sequence ID" value="NLW34064.1"/>
    <property type="molecule type" value="Genomic_DNA"/>
</dbReference>
<dbReference type="AlphaFoldDB" id="A0A971M1R5"/>
<dbReference type="Pfam" id="PF00886">
    <property type="entry name" value="Ribosomal_S16"/>
    <property type="match status" value="1"/>
</dbReference>
<keyword evidence="1 3" id="KW-0689">Ribosomal protein</keyword>
<comment type="caution">
    <text evidence="4">The sequence shown here is derived from an EMBL/GenBank/DDBJ whole genome shotgun (WGS) entry which is preliminary data.</text>
</comment>
<dbReference type="InterPro" id="IPR023803">
    <property type="entry name" value="Ribosomal_bS16_dom_sf"/>
</dbReference>
<dbReference type="GO" id="GO:0003735">
    <property type="term" value="F:structural constituent of ribosome"/>
    <property type="evidence" value="ECO:0007669"/>
    <property type="project" value="InterPro"/>
</dbReference>
<dbReference type="SUPFAM" id="SSF54565">
    <property type="entry name" value="Ribosomal protein S16"/>
    <property type="match status" value="1"/>
</dbReference>
<dbReference type="InterPro" id="IPR000307">
    <property type="entry name" value="Ribosomal_bS16"/>
</dbReference>
<dbReference type="PANTHER" id="PTHR12919">
    <property type="entry name" value="30S RIBOSOMAL PROTEIN S16"/>
    <property type="match status" value="1"/>
</dbReference>
<evidence type="ECO:0000256" key="3">
    <source>
        <dbReference type="HAMAP-Rule" id="MF_00385"/>
    </source>
</evidence>
<evidence type="ECO:0000256" key="2">
    <source>
        <dbReference type="ARBA" id="ARBA00023274"/>
    </source>
</evidence>
<dbReference type="Proteomes" id="UP000777265">
    <property type="component" value="Unassembled WGS sequence"/>
</dbReference>
<name>A0A971M1R5_9BACT</name>
<proteinExistence type="inferred from homology"/>
<dbReference type="GO" id="GO:0005737">
    <property type="term" value="C:cytoplasm"/>
    <property type="evidence" value="ECO:0007669"/>
    <property type="project" value="UniProtKB-ARBA"/>
</dbReference>
<sequence length="85" mass="9780">MAVKFRLSRHGSKKKPFYRIVVADSRSPRDGAFIERVGSYDPLKEPAEISLDKDKVKDWYKRGARPTRTVENLFKKQGVLSDIAQ</sequence>
<dbReference type="Gene3D" id="3.30.1320.10">
    <property type="match status" value="1"/>
</dbReference>
<evidence type="ECO:0000313" key="5">
    <source>
        <dbReference type="Proteomes" id="UP000777265"/>
    </source>
</evidence>
<keyword evidence="2 3" id="KW-0687">Ribonucleoprotein</keyword>
<evidence type="ECO:0000256" key="1">
    <source>
        <dbReference type="ARBA" id="ARBA00022980"/>
    </source>
</evidence>
<reference evidence="4" key="2">
    <citation type="submission" date="2020-01" db="EMBL/GenBank/DDBJ databases">
        <authorList>
            <person name="Campanaro S."/>
        </authorList>
    </citation>
    <scope>NUCLEOTIDE SEQUENCE</scope>
    <source>
        <strain evidence="4">AS06rmzACSIP_7</strain>
    </source>
</reference>
<dbReference type="PANTHER" id="PTHR12919:SF20">
    <property type="entry name" value="SMALL RIBOSOMAL SUBUNIT PROTEIN BS16M"/>
    <property type="match status" value="1"/>
</dbReference>
<dbReference type="NCBIfam" id="TIGR00002">
    <property type="entry name" value="S16"/>
    <property type="match status" value="1"/>
</dbReference>
<organism evidence="4 5">
    <name type="scientific">Syntrophorhabdus aromaticivorans</name>
    <dbReference type="NCBI Taxonomy" id="328301"/>
    <lineage>
        <taxon>Bacteria</taxon>
        <taxon>Pseudomonadati</taxon>
        <taxon>Thermodesulfobacteriota</taxon>
        <taxon>Syntrophorhabdia</taxon>
        <taxon>Syntrophorhabdales</taxon>
        <taxon>Syntrophorhabdaceae</taxon>
        <taxon>Syntrophorhabdus</taxon>
    </lineage>
</organism>
<dbReference type="GO" id="GO:0015935">
    <property type="term" value="C:small ribosomal subunit"/>
    <property type="evidence" value="ECO:0007669"/>
    <property type="project" value="TreeGrafter"/>
</dbReference>
<dbReference type="HAMAP" id="MF_00385">
    <property type="entry name" value="Ribosomal_bS16"/>
    <property type="match status" value="1"/>
</dbReference>
<accession>A0A971M1R5</accession>
<comment type="similarity">
    <text evidence="3">Belongs to the bacterial ribosomal protein bS16 family.</text>
</comment>